<dbReference type="PANTHER" id="PTHR30346">
    <property type="entry name" value="TRANSCRIPTIONAL DUAL REGULATOR HCAR-RELATED"/>
    <property type="match status" value="1"/>
</dbReference>
<reference evidence="6" key="2">
    <citation type="submission" date="2021-04" db="EMBL/GenBank/DDBJ databases">
        <authorList>
            <person name="Gilroy R."/>
        </authorList>
    </citation>
    <scope>NUCLEOTIDE SEQUENCE</scope>
    <source>
        <strain evidence="6">ChiSjej3B21-8574</strain>
    </source>
</reference>
<dbReference type="GO" id="GO:0003677">
    <property type="term" value="F:DNA binding"/>
    <property type="evidence" value="ECO:0007669"/>
    <property type="project" value="UniProtKB-KW"/>
</dbReference>
<dbReference type="InterPro" id="IPR005119">
    <property type="entry name" value="LysR_subst-bd"/>
</dbReference>
<comment type="caution">
    <text evidence="6">The sequence shown here is derived from an EMBL/GenBank/DDBJ whole genome shotgun (WGS) entry which is preliminary data.</text>
</comment>
<organism evidence="6 7">
    <name type="scientific">Candidatus Anaerostipes avistercoris</name>
    <dbReference type="NCBI Taxonomy" id="2838462"/>
    <lineage>
        <taxon>Bacteria</taxon>
        <taxon>Bacillati</taxon>
        <taxon>Bacillota</taxon>
        <taxon>Clostridia</taxon>
        <taxon>Lachnospirales</taxon>
        <taxon>Lachnospiraceae</taxon>
        <taxon>Anaerostipes</taxon>
    </lineage>
</organism>
<dbReference type="SUPFAM" id="SSF53850">
    <property type="entry name" value="Periplasmic binding protein-like II"/>
    <property type="match status" value="1"/>
</dbReference>
<keyword evidence="3" id="KW-0238">DNA-binding</keyword>
<comment type="similarity">
    <text evidence="1">Belongs to the LysR transcriptional regulatory family.</text>
</comment>
<evidence type="ECO:0000259" key="5">
    <source>
        <dbReference type="PROSITE" id="PS50931"/>
    </source>
</evidence>
<proteinExistence type="inferred from homology"/>
<dbReference type="Pfam" id="PF03466">
    <property type="entry name" value="LysR_substrate"/>
    <property type="match status" value="1"/>
</dbReference>
<dbReference type="PANTHER" id="PTHR30346:SF28">
    <property type="entry name" value="HTH-TYPE TRANSCRIPTIONAL REGULATOR CYNR"/>
    <property type="match status" value="1"/>
</dbReference>
<gene>
    <name evidence="6" type="ORF">H9754_02620</name>
</gene>
<sequence>MNLLEKNIGFPLFYRTHQGISLTPAGGIFYDASREILQTYEDACARGREISRTENDSLTIAYPPEQFPPFILKAYETFLQDFPNTAVTFLPMPYNEHIAKIAGGKADCSILAEPRKECLGDLIFTKLFEDTYSFCMRPEHPLADRSLLKADDLTDGSILCGNYYYMKYPFHQQLSAVSSRIQVLDSEYDMSIRSKVLLTDDIFAIHSRWSSQYQSFLTVVPSDLPAGPVGAVCRKNPSPAVTHFLSYF</sequence>
<evidence type="ECO:0000256" key="2">
    <source>
        <dbReference type="ARBA" id="ARBA00023015"/>
    </source>
</evidence>
<dbReference type="EMBL" id="DWWD01000014">
    <property type="protein sequence ID" value="HJC49470.1"/>
    <property type="molecule type" value="Genomic_DNA"/>
</dbReference>
<evidence type="ECO:0000256" key="3">
    <source>
        <dbReference type="ARBA" id="ARBA00023125"/>
    </source>
</evidence>
<evidence type="ECO:0000256" key="1">
    <source>
        <dbReference type="ARBA" id="ARBA00009437"/>
    </source>
</evidence>
<dbReference type="InterPro" id="IPR000847">
    <property type="entry name" value="LysR_HTH_N"/>
</dbReference>
<evidence type="ECO:0000256" key="4">
    <source>
        <dbReference type="ARBA" id="ARBA00023163"/>
    </source>
</evidence>
<feature type="domain" description="HTH lysR-type" evidence="5">
    <location>
        <begin position="1"/>
        <end position="23"/>
    </location>
</feature>
<dbReference type="GO" id="GO:0032993">
    <property type="term" value="C:protein-DNA complex"/>
    <property type="evidence" value="ECO:0007669"/>
    <property type="project" value="TreeGrafter"/>
</dbReference>
<reference evidence="6" key="1">
    <citation type="journal article" date="2021" name="PeerJ">
        <title>Extensive microbial diversity within the chicken gut microbiome revealed by metagenomics and culture.</title>
        <authorList>
            <person name="Gilroy R."/>
            <person name="Ravi A."/>
            <person name="Getino M."/>
            <person name="Pursley I."/>
            <person name="Horton D.L."/>
            <person name="Alikhan N.F."/>
            <person name="Baker D."/>
            <person name="Gharbi K."/>
            <person name="Hall N."/>
            <person name="Watson M."/>
            <person name="Adriaenssens E.M."/>
            <person name="Foster-Nyarko E."/>
            <person name="Jarju S."/>
            <person name="Secka A."/>
            <person name="Antonio M."/>
            <person name="Oren A."/>
            <person name="Chaudhuri R.R."/>
            <person name="La Ragione R."/>
            <person name="Hildebrand F."/>
            <person name="Pallen M.J."/>
        </authorList>
    </citation>
    <scope>NUCLEOTIDE SEQUENCE</scope>
    <source>
        <strain evidence="6">ChiSjej3B21-8574</strain>
    </source>
</reference>
<evidence type="ECO:0000313" key="6">
    <source>
        <dbReference type="EMBL" id="HJC49470.1"/>
    </source>
</evidence>
<dbReference type="PROSITE" id="PS50931">
    <property type="entry name" value="HTH_LYSR"/>
    <property type="match status" value="1"/>
</dbReference>
<dbReference type="InterPro" id="IPR036390">
    <property type="entry name" value="WH_DNA-bd_sf"/>
</dbReference>
<dbReference type="CDD" id="cd05466">
    <property type="entry name" value="PBP2_LTTR_substrate"/>
    <property type="match status" value="1"/>
</dbReference>
<protein>
    <submittedName>
        <fullName evidence="6">LysR family transcriptional regulator</fullName>
    </submittedName>
</protein>
<dbReference type="GO" id="GO:0003700">
    <property type="term" value="F:DNA-binding transcription factor activity"/>
    <property type="evidence" value="ECO:0007669"/>
    <property type="project" value="InterPro"/>
</dbReference>
<keyword evidence="4" id="KW-0804">Transcription</keyword>
<accession>A0A9D2T8Z6</accession>
<evidence type="ECO:0000313" key="7">
    <source>
        <dbReference type="Proteomes" id="UP000823904"/>
    </source>
</evidence>
<dbReference type="Gene3D" id="1.10.10.10">
    <property type="entry name" value="Winged helix-like DNA-binding domain superfamily/Winged helix DNA-binding domain"/>
    <property type="match status" value="1"/>
</dbReference>
<keyword evidence="2" id="KW-0805">Transcription regulation</keyword>
<dbReference type="AlphaFoldDB" id="A0A9D2T8Z6"/>
<dbReference type="Gene3D" id="3.40.190.290">
    <property type="match status" value="1"/>
</dbReference>
<dbReference type="SUPFAM" id="SSF46785">
    <property type="entry name" value="Winged helix' DNA-binding domain"/>
    <property type="match status" value="1"/>
</dbReference>
<dbReference type="Proteomes" id="UP000823904">
    <property type="component" value="Unassembled WGS sequence"/>
</dbReference>
<name>A0A9D2T8Z6_9FIRM</name>
<dbReference type="InterPro" id="IPR036388">
    <property type="entry name" value="WH-like_DNA-bd_sf"/>
</dbReference>